<keyword evidence="1" id="KW-0175">Coiled coil</keyword>
<dbReference type="Pfam" id="PF19844">
    <property type="entry name" value="DUF6319"/>
    <property type="match status" value="1"/>
</dbReference>
<evidence type="ECO:0000313" key="3">
    <source>
        <dbReference type="EMBL" id="MDR6591745.1"/>
    </source>
</evidence>
<evidence type="ECO:0000256" key="2">
    <source>
        <dbReference type="SAM" id="MobiDB-lite"/>
    </source>
</evidence>
<organism evidence="3 4">
    <name type="scientific">Saccharothrix longispora</name>
    <dbReference type="NCBI Taxonomy" id="33920"/>
    <lineage>
        <taxon>Bacteria</taxon>
        <taxon>Bacillati</taxon>
        <taxon>Actinomycetota</taxon>
        <taxon>Actinomycetes</taxon>
        <taxon>Pseudonocardiales</taxon>
        <taxon>Pseudonocardiaceae</taxon>
        <taxon>Saccharothrix</taxon>
    </lineage>
</organism>
<evidence type="ECO:0000313" key="4">
    <source>
        <dbReference type="Proteomes" id="UP001268819"/>
    </source>
</evidence>
<keyword evidence="4" id="KW-1185">Reference proteome</keyword>
<feature type="region of interest" description="Disordered" evidence="2">
    <location>
        <begin position="1"/>
        <end position="91"/>
    </location>
</feature>
<dbReference type="Proteomes" id="UP001268819">
    <property type="component" value="Unassembled WGS sequence"/>
</dbReference>
<feature type="compositionally biased region" description="Basic and acidic residues" evidence="2">
    <location>
        <begin position="69"/>
        <end position="80"/>
    </location>
</feature>
<dbReference type="RefSeq" id="WP_310302321.1">
    <property type="nucleotide sequence ID" value="NZ_BAAAXB010000001.1"/>
</dbReference>
<dbReference type="EMBL" id="JAVDSG010000001">
    <property type="protein sequence ID" value="MDR6591745.1"/>
    <property type="molecule type" value="Genomic_DNA"/>
</dbReference>
<dbReference type="InterPro" id="IPR046282">
    <property type="entry name" value="DUF6319"/>
</dbReference>
<protein>
    <recommendedName>
        <fullName evidence="5">Mucin</fullName>
    </recommendedName>
</protein>
<proteinExistence type="predicted"/>
<gene>
    <name evidence="3" type="ORF">J2S66_000129</name>
</gene>
<evidence type="ECO:0008006" key="5">
    <source>
        <dbReference type="Google" id="ProtNLM"/>
    </source>
</evidence>
<accession>A0ABU1PM56</accession>
<sequence>MQADTLVEQEDKVDAVAPAAPVQEDAPVPQEKPEPGVEADAAPELKSGPGAETAPRAETTPKTAPRAESGPKPEDAEAKPAKRAKSTAKKTRTVELTLTVTGTADGEWQADLVHGTRRVVQGLSISAAAVSRAAKELHEDIAGGIEDVIETARAQHRTRMEELEAELAKVKAALAELND</sequence>
<feature type="coiled-coil region" evidence="1">
    <location>
        <begin position="146"/>
        <end position="173"/>
    </location>
</feature>
<feature type="compositionally biased region" description="Basic residues" evidence="2">
    <location>
        <begin position="81"/>
        <end position="91"/>
    </location>
</feature>
<comment type="caution">
    <text evidence="3">The sequence shown here is derived from an EMBL/GenBank/DDBJ whole genome shotgun (WGS) entry which is preliminary data.</text>
</comment>
<name>A0ABU1PM56_9PSEU</name>
<feature type="compositionally biased region" description="Low complexity" evidence="2">
    <location>
        <begin position="15"/>
        <end position="29"/>
    </location>
</feature>
<evidence type="ECO:0000256" key="1">
    <source>
        <dbReference type="SAM" id="Coils"/>
    </source>
</evidence>
<reference evidence="3 4" key="1">
    <citation type="submission" date="2023-07" db="EMBL/GenBank/DDBJ databases">
        <title>Sequencing the genomes of 1000 actinobacteria strains.</title>
        <authorList>
            <person name="Klenk H.-P."/>
        </authorList>
    </citation>
    <scope>NUCLEOTIDE SEQUENCE [LARGE SCALE GENOMIC DNA]</scope>
    <source>
        <strain evidence="3 4">DSM 43749</strain>
    </source>
</reference>